<evidence type="ECO:0000256" key="1">
    <source>
        <dbReference type="SAM" id="MobiDB-lite"/>
    </source>
</evidence>
<gene>
    <name evidence="2" type="ORF">Strain138_000560</name>
    <name evidence="3" type="ORF">Strain318_000560</name>
</gene>
<dbReference type="EMBL" id="CP130612">
    <property type="protein sequence ID" value="WKW11319.1"/>
    <property type="molecule type" value="Genomic_DNA"/>
</dbReference>
<name>A0AA49JY67_9BACT</name>
<keyword evidence="4" id="KW-1185">Reference proteome</keyword>
<feature type="compositionally biased region" description="Basic and acidic residues" evidence="1">
    <location>
        <begin position="417"/>
        <end position="525"/>
    </location>
</feature>
<dbReference type="KEGG" id="pspc:Strain318_000560"/>
<dbReference type="SUPFAM" id="SSF52540">
    <property type="entry name" value="P-loop containing nucleoside triphosphate hydrolases"/>
    <property type="match status" value="1"/>
</dbReference>
<dbReference type="AlphaFoldDB" id="A0AA49JY67"/>
<dbReference type="RefSeq" id="WP_367887018.1">
    <property type="nucleotide sequence ID" value="NZ_CP130612.1"/>
</dbReference>
<sequence length="525" mass="55670">MSATSRETAGAVRSAHVAYFMPADWARIAQRAAPALERAATDGASLRLLILVPDSEAAVALSRALAELPQADGRRIVAASSQARLQRLLGIGPADVVVGSPETIAAGLAASAIKLDSVRTVVFAAADEMDAESDALAAVLAEVPKDAARILTALAASDAVDALITRYLSKARRVQDDVVADVPAAQVQNVRYLTVTSDPLAVLPSLLDELDAPSAAVLVGSDAAAKATRQVLASVGYTEGPLAQVTRGPVAANTSVVITLGVPTATAWGQAVAAAPAQVVAICAPRDLEALRLLAGEATPRPLGDRASLSRARAVESRRRAELRAELAEGIPAREVLALEPLLRENDGLEIAAAALRLLERTRAEQTEQVRAAEERARSQMREAQKEKEAAERAERGDRFERSDRGDRGPRPGPRGGGERVEGPRGFRGGDRPMGERKPRSTYDREAPPREGKPRISSFSKDRDGKPRSSYSRDDKPRSGGFSRDDKPRSGGFKRDGGPRDGGPRSGGFKRDDKPRGPRPPRGDR</sequence>
<feature type="region of interest" description="Disordered" evidence="1">
    <location>
        <begin position="365"/>
        <end position="525"/>
    </location>
</feature>
<dbReference type="InterPro" id="IPR027417">
    <property type="entry name" value="P-loop_NTPase"/>
</dbReference>
<organism evidence="3 4">
    <name type="scientific">Pseudogemmatithrix spongiicola</name>
    <dbReference type="NCBI Taxonomy" id="3062599"/>
    <lineage>
        <taxon>Bacteria</taxon>
        <taxon>Pseudomonadati</taxon>
        <taxon>Gemmatimonadota</taxon>
        <taxon>Gemmatimonadia</taxon>
        <taxon>Gemmatimonadales</taxon>
        <taxon>Gemmatimonadaceae</taxon>
        <taxon>Pseudogemmatithrix</taxon>
    </lineage>
</organism>
<feature type="compositionally biased region" description="Basic and acidic residues" evidence="1">
    <location>
        <begin position="365"/>
        <end position="410"/>
    </location>
</feature>
<dbReference type="Gene3D" id="3.40.50.300">
    <property type="entry name" value="P-loop containing nucleotide triphosphate hydrolases"/>
    <property type="match status" value="1"/>
</dbReference>
<reference evidence="3" key="1">
    <citation type="submission" date="2023-07" db="EMBL/GenBank/DDBJ databases">
        <authorList>
            <person name="Haufschild T."/>
            <person name="Kallscheuer N."/>
            <person name="Hammer J."/>
            <person name="Kohn T."/>
            <person name="Kabuu M."/>
            <person name="Jogler M."/>
            <person name="Wohfarth N."/>
            <person name="Heuer A."/>
            <person name="Rohde M."/>
            <person name="van Teeseling M.C.F."/>
            <person name="Jogler C."/>
        </authorList>
    </citation>
    <scope>NUCLEOTIDE SEQUENCE</scope>
    <source>
        <strain evidence="2">Strain 138</strain>
        <strain evidence="3">Strain 318</strain>
    </source>
</reference>
<accession>A0AA49JY67</accession>
<evidence type="ECO:0000313" key="4">
    <source>
        <dbReference type="Proteomes" id="UP001229955"/>
    </source>
</evidence>
<evidence type="ECO:0008006" key="5">
    <source>
        <dbReference type="Google" id="ProtNLM"/>
    </source>
</evidence>
<accession>A0AA49JSR8</accession>
<evidence type="ECO:0000313" key="2">
    <source>
        <dbReference type="EMBL" id="WKW11319.1"/>
    </source>
</evidence>
<evidence type="ECO:0000313" key="3">
    <source>
        <dbReference type="EMBL" id="WKW14229.1"/>
    </source>
</evidence>
<dbReference type="EMBL" id="CP130613">
    <property type="protein sequence ID" value="WKW14229.1"/>
    <property type="molecule type" value="Genomic_DNA"/>
</dbReference>
<proteinExistence type="predicted"/>
<protein>
    <recommendedName>
        <fullName evidence="5">DEAD/DEAH box helicase</fullName>
    </recommendedName>
</protein>
<dbReference type="Proteomes" id="UP001229955">
    <property type="component" value="Chromosome"/>
</dbReference>